<accession>A0A2P1GNE2</accession>
<dbReference type="GO" id="GO:0000166">
    <property type="term" value="F:nucleotide binding"/>
    <property type="evidence" value="ECO:0007669"/>
    <property type="project" value="UniProtKB-KW"/>
</dbReference>
<name>A0A2P1GNE2_9VIRU</name>
<evidence type="ECO:0000256" key="5">
    <source>
        <dbReference type="ARBA" id="ARBA00022679"/>
    </source>
</evidence>
<dbReference type="GO" id="GO:0003723">
    <property type="term" value="F:RNA binding"/>
    <property type="evidence" value="ECO:0007669"/>
    <property type="project" value="InterPro"/>
</dbReference>
<evidence type="ECO:0000313" key="11">
    <source>
        <dbReference type="EMBL" id="AVM87484.1"/>
    </source>
</evidence>
<evidence type="ECO:0000256" key="1">
    <source>
        <dbReference type="ARBA" id="ARBA00005873"/>
    </source>
</evidence>
<dbReference type="InterPro" id="IPR043502">
    <property type="entry name" value="DNA/RNA_pol_sf"/>
</dbReference>
<reference evidence="11" key="1">
    <citation type="journal article" date="2018" name="Nature">
        <title>The evolutionary history of vertebrate RNA viruses.</title>
        <authorList>
            <person name="Shi M."/>
            <person name="Lin X.D."/>
            <person name="Chen X."/>
            <person name="Tian J.H."/>
            <person name="Chen L.J."/>
            <person name="Li K."/>
            <person name="Wang W."/>
            <person name="Eden J.S."/>
            <person name="Shen J.J."/>
            <person name="Liu L."/>
            <person name="Holmes E.C."/>
            <person name="Zhang Y.Z."/>
        </authorList>
    </citation>
    <scope>NUCLEOTIDE SEQUENCE</scope>
    <source>
        <strain evidence="11">DSYS1394</strain>
    </source>
</reference>
<keyword evidence="6" id="KW-0548">Nucleotidyltransferase</keyword>
<dbReference type="GO" id="GO:0075523">
    <property type="term" value="P:viral translational frameshifting"/>
    <property type="evidence" value="ECO:0007669"/>
    <property type="project" value="UniProtKB-KW"/>
</dbReference>
<dbReference type="Gene3D" id="3.30.70.270">
    <property type="match status" value="1"/>
</dbReference>
<evidence type="ECO:0000256" key="2">
    <source>
        <dbReference type="ARBA" id="ARBA00011245"/>
    </source>
</evidence>
<dbReference type="GO" id="GO:0003968">
    <property type="term" value="F:RNA-directed RNA polymerase activity"/>
    <property type="evidence" value="ECO:0007669"/>
    <property type="project" value="UniProtKB-KW"/>
</dbReference>
<dbReference type="Pfam" id="PF00680">
    <property type="entry name" value="RdRP_1"/>
    <property type="match status" value="1"/>
</dbReference>
<keyword evidence="7" id="KW-0547">Nucleotide-binding</keyword>
<dbReference type="EMBL" id="MG599880">
    <property type="protein sequence ID" value="AVM87484.1"/>
    <property type="molecule type" value="Genomic_RNA"/>
</dbReference>
<evidence type="ECO:0000259" key="10">
    <source>
        <dbReference type="PROSITE" id="PS50507"/>
    </source>
</evidence>
<comment type="subunit">
    <text evidence="2">Monomer.</text>
</comment>
<keyword evidence="4" id="KW-0696">RNA-directed RNA polymerase</keyword>
<dbReference type="InterPro" id="IPR001205">
    <property type="entry name" value="RNA-dir_pol_C"/>
</dbReference>
<evidence type="ECO:0000256" key="9">
    <source>
        <dbReference type="ARBA" id="ARBA00022953"/>
    </source>
</evidence>
<dbReference type="InterPro" id="IPR007094">
    <property type="entry name" value="RNA-dir_pol_PSvirus"/>
</dbReference>
<dbReference type="GO" id="GO:0006351">
    <property type="term" value="P:DNA-templated transcription"/>
    <property type="evidence" value="ECO:0007669"/>
    <property type="project" value="InterPro"/>
</dbReference>
<dbReference type="PROSITE" id="PS50507">
    <property type="entry name" value="RDRP_SSRNA_POS"/>
    <property type="match status" value="1"/>
</dbReference>
<evidence type="ECO:0000256" key="7">
    <source>
        <dbReference type="ARBA" id="ARBA00022741"/>
    </source>
</evidence>
<sequence length="434" mass="50347">MEPDHLSFALRHLHEVYGEYVSGSIPLSFDDLDKPVDTSPGYPWMLWYPDERALLESEPEQYEAMWHELDSDETVRIVWYLFGKNEMVKNEKLAAGDIRVICCAPAPFARCQGRLDHDFNRRFKQAHLLTESAVGFTPFYGGVDKLAQLFVEYSWCVESDFKRFDGTIPAEVLWLVRKFRWDMFLPSHKTHSTYRRFFNVSANLIDKWVLGPDGVVHHVEWGNPSGQMSTTIDNCLVNSFVSAYVISKVYGEIPYQLVVYGDDRLLGMNVQPLPLDEQKVMSEVFGMALPFSKVKVENSLEGLSFCGFSFLKERGRWFPAFEERKLLASLERPAQKLPSVEVYYGKLMSICLLLYKTSWFERLYRRLAELSDELSIWLPPRHWFDLVYMDGGGPKEPWINRLVQNLSDDVAESVRGQVQDLPRRISNRMPPLPR</sequence>
<keyword evidence="5" id="KW-0808">Transferase</keyword>
<evidence type="ECO:0000256" key="3">
    <source>
        <dbReference type="ARBA" id="ARBA00019743"/>
    </source>
</evidence>
<protein>
    <recommendedName>
        <fullName evidence="3">Non-structural polyprotein 1AB</fullName>
    </recommendedName>
</protein>
<proteinExistence type="inferred from homology"/>
<evidence type="ECO:0000256" key="6">
    <source>
        <dbReference type="ARBA" id="ARBA00022695"/>
    </source>
</evidence>
<keyword evidence="9" id="KW-0693">Viral RNA replication</keyword>
<dbReference type="GO" id="GO:0039694">
    <property type="term" value="P:viral RNA genome replication"/>
    <property type="evidence" value="ECO:0007669"/>
    <property type="project" value="InterPro"/>
</dbReference>
<evidence type="ECO:0000256" key="4">
    <source>
        <dbReference type="ARBA" id="ARBA00022484"/>
    </source>
</evidence>
<evidence type="ECO:0000256" key="8">
    <source>
        <dbReference type="ARBA" id="ARBA00022758"/>
    </source>
</evidence>
<organism evidence="11">
    <name type="scientific">Wuhan japanese halfbeak astrovirus</name>
    <dbReference type="NCBI Taxonomy" id="2116424"/>
    <lineage>
        <taxon>Viruses</taxon>
        <taxon>Riboviria</taxon>
        <taxon>Orthornavirae</taxon>
        <taxon>Pisuviricota</taxon>
        <taxon>Stelpaviricetes</taxon>
        <taxon>Stellavirales</taxon>
        <taxon>Astroviridae</taxon>
    </lineage>
</organism>
<dbReference type="CDD" id="cd23172">
    <property type="entry name" value="ps-ssRNAv_Astroviridae_RdRp"/>
    <property type="match status" value="1"/>
</dbReference>
<dbReference type="InterPro" id="IPR043128">
    <property type="entry name" value="Rev_trsase/Diguanyl_cyclase"/>
</dbReference>
<comment type="similarity">
    <text evidence="1">Belongs to the astroviridae polyprotein 1AB family.</text>
</comment>
<feature type="domain" description="RdRp catalytic" evidence="10">
    <location>
        <begin position="154"/>
        <end position="276"/>
    </location>
</feature>
<keyword evidence="8" id="KW-0688">Ribosomal frameshifting</keyword>
<dbReference type="SUPFAM" id="SSF56672">
    <property type="entry name" value="DNA/RNA polymerases"/>
    <property type="match status" value="1"/>
</dbReference>